<evidence type="ECO:0000313" key="2">
    <source>
        <dbReference type="EMBL" id="OLP90788.1"/>
    </source>
</evidence>
<dbReference type="AlphaFoldDB" id="A0A1Q9D6I0"/>
<feature type="compositionally biased region" description="Polar residues" evidence="1">
    <location>
        <begin position="886"/>
        <end position="905"/>
    </location>
</feature>
<evidence type="ECO:0000256" key="1">
    <source>
        <dbReference type="SAM" id="MobiDB-lite"/>
    </source>
</evidence>
<reference evidence="2 3" key="1">
    <citation type="submission" date="2016-02" db="EMBL/GenBank/DDBJ databases">
        <title>Genome analysis of coral dinoflagellate symbionts highlights evolutionary adaptations to a symbiotic lifestyle.</title>
        <authorList>
            <person name="Aranda M."/>
            <person name="Li Y."/>
            <person name="Liew Y.J."/>
            <person name="Baumgarten S."/>
            <person name="Simakov O."/>
            <person name="Wilson M."/>
            <person name="Piel J."/>
            <person name="Ashoor H."/>
            <person name="Bougouffa S."/>
            <person name="Bajic V.B."/>
            <person name="Ryu T."/>
            <person name="Ravasi T."/>
            <person name="Bayer T."/>
            <person name="Micklem G."/>
            <person name="Kim H."/>
            <person name="Bhak J."/>
            <person name="Lajeunesse T.C."/>
            <person name="Voolstra C.R."/>
        </authorList>
    </citation>
    <scope>NUCLEOTIDE SEQUENCE [LARGE SCALE GENOMIC DNA]</scope>
    <source>
        <strain evidence="2 3">CCMP2467</strain>
    </source>
</reference>
<dbReference type="Proteomes" id="UP000186817">
    <property type="component" value="Unassembled WGS sequence"/>
</dbReference>
<accession>A0A1Q9D6I0</accession>
<dbReference type="EMBL" id="LSRX01000695">
    <property type="protein sequence ID" value="OLP90788.1"/>
    <property type="molecule type" value="Genomic_DNA"/>
</dbReference>
<feature type="compositionally biased region" description="Pro residues" evidence="1">
    <location>
        <begin position="1102"/>
        <end position="1112"/>
    </location>
</feature>
<sequence>MCQSRSFIFEATPFFIGNSVGFVSAIEWKRRLRPPRAMKGTSHFRTVHKPRVAIRAAPSTKAEIVHVLVVEEIFKVSEDLPSGWVKLDPEEAWVRAIDAGYVLRDGREIGLGKLIEQVPEEEAEKDIWPYATAINLAAALQVPFQMQGEGLRPQPREKLPRLWLSAWHMHEEVEVPRPLLLRGSAVPRLALAVLLRGSPATAVQSFLLYHMAQGFGLIFLFFDAPNEPTEREVVATAQALAAARGGLQAYVQQAALQLEAITRDVLVLAKLQVQGWALLHLEALMMLDARGNERLFLQLRFGTAPFALASLHLPHDQREDAFDVWTSTIEHVTQALGNVPVGHPVMIGGDFNQPLNTAQDTFSPMAQLRLLIARFRLRITEDVGPTWHARGLEAPLDFLLFRNEGMLGSATKREDLRLALPSDHDLVLTCFQAAPRARNRNRMRRDRCGRWCLQTEQWDSALAQLPEDPSEADLSAAFLTCSFRPKFPRYRDSEQAGQFACRKGSQAIDGAAAASLLLQIGSARLSDRDIGLNLRLRYNTFDRQADELHQYLEELPALDQCLAARELQAQIRACRNTWPEYWFLPALARFIDSHLDILYEIPLWPYQEPAESFWDSSFSEALSVRLLEKWSICHVARYLVAGASPRSTGDILSLCTECPYLTLLVNRIWAWRWDLASCEPSMQDTLSIHIGFTDWAFPCLAQEALNLPVAQSNLHDVIEEMRQDHQSLRRALSDLGEQELKEKITQLFPLFALMRKSVLPLHADIPEALKTMNEHLGNLKDNVDSLTTEEHGVYEAATQAVLSALKSLEDRLWRAQKEFKTPLAGAQAAMTQETTAPDLPDEPEPKKTEGDAAGAPADPPLPPPPAKAAAVTEQPKPASSPKPDTPSKSVADTSREPSQVTSPTDTSPPPELKAFTDALRDIKAYIDDKSKIMMEVKNLMDAKSTQEIPPASTTDVGAALDAALKPLSETLSTIDSTTAGSSRDLSNHVWECGGRHQATDGTLSAIHNMVRDLQNRVGTTQRKLDDWVKSWSDSTGTMDDPPGVTKCLCQLREVQDELSRSNQGTEALTQKVDSVTESIGSLSTRVQSMQTLLDKMAAARPKAPPPAFPAPDLPAAEAAGPPPHQPPGSWHAPSQPPGMTTAAPSPAPQGLPLTTPPAYIPSIGGPIQATPMATSGVPAGTNVINLNPPTQQDTVTVWMEGRAFQIPTTMVRGIN</sequence>
<dbReference type="OrthoDB" id="10548589at2759"/>
<dbReference type="Gene3D" id="3.60.10.10">
    <property type="entry name" value="Endonuclease/exonuclease/phosphatase"/>
    <property type="match status" value="1"/>
</dbReference>
<protein>
    <submittedName>
        <fullName evidence="2">Uncharacterized protein</fullName>
    </submittedName>
</protein>
<gene>
    <name evidence="2" type="ORF">AK812_SmicGene27599</name>
</gene>
<comment type="caution">
    <text evidence="2">The sequence shown here is derived from an EMBL/GenBank/DDBJ whole genome shotgun (WGS) entry which is preliminary data.</text>
</comment>
<feature type="region of interest" description="Disordered" evidence="1">
    <location>
        <begin position="1097"/>
        <end position="1159"/>
    </location>
</feature>
<dbReference type="SUPFAM" id="SSF56219">
    <property type="entry name" value="DNase I-like"/>
    <property type="match status" value="1"/>
</dbReference>
<feature type="compositionally biased region" description="Pro residues" evidence="1">
    <location>
        <begin position="857"/>
        <end position="866"/>
    </location>
</feature>
<feature type="compositionally biased region" description="Pro residues" evidence="1">
    <location>
        <begin position="1145"/>
        <end position="1159"/>
    </location>
</feature>
<proteinExistence type="predicted"/>
<dbReference type="InterPro" id="IPR036691">
    <property type="entry name" value="Endo/exonu/phosph_ase_sf"/>
</dbReference>
<evidence type="ECO:0000313" key="3">
    <source>
        <dbReference type="Proteomes" id="UP000186817"/>
    </source>
</evidence>
<keyword evidence="3" id="KW-1185">Reference proteome</keyword>
<name>A0A1Q9D6I0_SYMMI</name>
<organism evidence="2 3">
    <name type="scientific">Symbiodinium microadriaticum</name>
    <name type="common">Dinoflagellate</name>
    <name type="synonym">Zooxanthella microadriatica</name>
    <dbReference type="NCBI Taxonomy" id="2951"/>
    <lineage>
        <taxon>Eukaryota</taxon>
        <taxon>Sar</taxon>
        <taxon>Alveolata</taxon>
        <taxon>Dinophyceae</taxon>
        <taxon>Suessiales</taxon>
        <taxon>Symbiodiniaceae</taxon>
        <taxon>Symbiodinium</taxon>
    </lineage>
</organism>
<feature type="region of interest" description="Disordered" evidence="1">
    <location>
        <begin position="822"/>
        <end position="913"/>
    </location>
</feature>